<protein>
    <submittedName>
        <fullName evidence="1">Regulatory protein GemA</fullName>
    </submittedName>
</protein>
<organism evidence="1 2">
    <name type="scientific">Ottowia cancrivicina</name>
    <dbReference type="NCBI Taxonomy" id="3040346"/>
    <lineage>
        <taxon>Bacteria</taxon>
        <taxon>Pseudomonadati</taxon>
        <taxon>Pseudomonadota</taxon>
        <taxon>Betaproteobacteria</taxon>
        <taxon>Burkholderiales</taxon>
        <taxon>Comamonadaceae</taxon>
        <taxon>Ottowia</taxon>
    </lineage>
</organism>
<comment type="caution">
    <text evidence="1">The sequence shown here is derived from an EMBL/GenBank/DDBJ whole genome shotgun (WGS) entry which is preliminary data.</text>
</comment>
<accession>A0AAW6RLV0</accession>
<dbReference type="RefSeq" id="WP_279524192.1">
    <property type="nucleotide sequence ID" value="NZ_JARVII010000009.1"/>
</dbReference>
<gene>
    <name evidence="1" type="ORF">QB898_05895</name>
</gene>
<dbReference type="Pfam" id="PF06252">
    <property type="entry name" value="GemA"/>
    <property type="match status" value="1"/>
</dbReference>
<reference evidence="1 2" key="1">
    <citation type="submission" date="2023-04" db="EMBL/GenBank/DDBJ databases">
        <title>Ottowia paracancer sp. nov., isolated from human stomach.</title>
        <authorList>
            <person name="Song Y."/>
        </authorList>
    </citation>
    <scope>NUCLEOTIDE SEQUENCE [LARGE SCALE GENOMIC DNA]</scope>
    <source>
        <strain evidence="1 2">10c7w1</strain>
    </source>
</reference>
<evidence type="ECO:0000313" key="2">
    <source>
        <dbReference type="Proteomes" id="UP001237156"/>
    </source>
</evidence>
<dbReference type="AlphaFoldDB" id="A0AAW6RLV0"/>
<dbReference type="Proteomes" id="UP001237156">
    <property type="component" value="Unassembled WGS sequence"/>
</dbReference>
<evidence type="ECO:0000313" key="1">
    <source>
        <dbReference type="EMBL" id="MDG9699258.1"/>
    </source>
</evidence>
<dbReference type="EMBL" id="JARVII010000009">
    <property type="protein sequence ID" value="MDG9699258.1"/>
    <property type="molecule type" value="Genomic_DNA"/>
</dbReference>
<sequence>MSDDDYRSLLLALTGKSSSKVMSQGERARVRQRLEHLARLAGLPGRSGKVLRLGAERALERKVWALWRQLWLGGQVQSPHPAALQAWVQRQTGCAHLQACTDAQLHILIESLKGWLARPPAA</sequence>
<keyword evidence="2" id="KW-1185">Reference proteome</keyword>
<dbReference type="InterPro" id="IPR009363">
    <property type="entry name" value="Phage_Mu_Gp16"/>
</dbReference>
<name>A0AAW6RLV0_9BURK</name>
<proteinExistence type="predicted"/>